<name>A0A200PTH1_MACCD</name>
<dbReference type="PANTHER" id="PTHR33527">
    <property type="entry name" value="OS07G0274300 PROTEIN"/>
    <property type="match status" value="1"/>
</dbReference>
<dbReference type="Proteomes" id="UP000195402">
    <property type="component" value="Unassembled WGS sequence"/>
</dbReference>
<protein>
    <submittedName>
        <fullName evidence="2">Uncharacterized protein</fullName>
    </submittedName>
</protein>
<dbReference type="OrthoDB" id="1882251at2759"/>
<comment type="caution">
    <text evidence="2">The sequence shown here is derived from an EMBL/GenBank/DDBJ whole genome shotgun (WGS) entry which is preliminary data.</text>
</comment>
<dbReference type="InParanoid" id="A0A200PTH1"/>
<proteinExistence type="predicted"/>
<reference evidence="2 3" key="1">
    <citation type="journal article" date="2017" name="Mol. Plant">
        <title>The Genome of Medicinal Plant Macleaya cordata Provides New Insights into Benzylisoquinoline Alkaloids Metabolism.</title>
        <authorList>
            <person name="Liu X."/>
            <person name="Liu Y."/>
            <person name="Huang P."/>
            <person name="Ma Y."/>
            <person name="Qing Z."/>
            <person name="Tang Q."/>
            <person name="Cao H."/>
            <person name="Cheng P."/>
            <person name="Zheng Y."/>
            <person name="Yuan Z."/>
            <person name="Zhou Y."/>
            <person name="Liu J."/>
            <person name="Tang Z."/>
            <person name="Zhuo Y."/>
            <person name="Zhang Y."/>
            <person name="Yu L."/>
            <person name="Huang J."/>
            <person name="Yang P."/>
            <person name="Peng Q."/>
            <person name="Zhang J."/>
            <person name="Jiang W."/>
            <person name="Zhang Z."/>
            <person name="Lin K."/>
            <person name="Ro D.K."/>
            <person name="Chen X."/>
            <person name="Xiong X."/>
            <person name="Shang Y."/>
            <person name="Huang S."/>
            <person name="Zeng J."/>
        </authorList>
    </citation>
    <scope>NUCLEOTIDE SEQUENCE [LARGE SCALE GENOMIC DNA]</scope>
    <source>
        <strain evidence="3">cv. BLH2017</strain>
        <tissue evidence="2">Root</tissue>
    </source>
</reference>
<gene>
    <name evidence="2" type="ORF">BVC80_1513g17</name>
</gene>
<sequence>MESLVTANELILFHQTECQLFNYLTGRLRKPALLTKLVIALWLVLEEMGFYNLIEKASSRGDSTMEAIFDETVSCLSCMDPINTTEPPSTKGTPFLAQITNNLLNRRFIYFNRNFVLNRVSRIMKSVCDVIFNENATKEAEGRLVHPVVRASGEGSSTQGAMRDFNQTPTHSSSTLNPSAKKFTMGEKSTSQYERSLFLTFSNGHPLSREEIIHFFTSEWGPVVENVIIDQKTHYKIPQYGRIIFTNISVIRSILKGQWKVKFIVNGKHLWARVYMSKRK</sequence>
<dbReference type="EMBL" id="MVGT01004069">
    <property type="protein sequence ID" value="OVA01504.1"/>
    <property type="molecule type" value="Genomic_DNA"/>
</dbReference>
<feature type="compositionally biased region" description="Polar residues" evidence="1">
    <location>
        <begin position="154"/>
        <end position="178"/>
    </location>
</feature>
<keyword evidence="3" id="KW-1185">Reference proteome</keyword>
<evidence type="ECO:0000313" key="2">
    <source>
        <dbReference type="EMBL" id="OVA01504.1"/>
    </source>
</evidence>
<dbReference type="OMA" id="MFHTMER"/>
<dbReference type="AlphaFoldDB" id="A0A200PTH1"/>
<feature type="region of interest" description="Disordered" evidence="1">
    <location>
        <begin position="153"/>
        <end position="181"/>
    </location>
</feature>
<evidence type="ECO:0000256" key="1">
    <source>
        <dbReference type="SAM" id="MobiDB-lite"/>
    </source>
</evidence>
<dbReference type="STRING" id="56857.A0A200PTH1"/>
<organism evidence="2 3">
    <name type="scientific">Macleaya cordata</name>
    <name type="common">Five-seeded plume-poppy</name>
    <name type="synonym">Bocconia cordata</name>
    <dbReference type="NCBI Taxonomy" id="56857"/>
    <lineage>
        <taxon>Eukaryota</taxon>
        <taxon>Viridiplantae</taxon>
        <taxon>Streptophyta</taxon>
        <taxon>Embryophyta</taxon>
        <taxon>Tracheophyta</taxon>
        <taxon>Spermatophyta</taxon>
        <taxon>Magnoliopsida</taxon>
        <taxon>Ranunculales</taxon>
        <taxon>Papaveraceae</taxon>
        <taxon>Papaveroideae</taxon>
        <taxon>Macleaya</taxon>
    </lineage>
</organism>
<dbReference type="PANTHER" id="PTHR33527:SF53">
    <property type="entry name" value="OS10G0561000 PROTEIN"/>
    <property type="match status" value="1"/>
</dbReference>
<accession>A0A200PTH1</accession>
<evidence type="ECO:0000313" key="3">
    <source>
        <dbReference type="Proteomes" id="UP000195402"/>
    </source>
</evidence>